<evidence type="ECO:0000313" key="1">
    <source>
        <dbReference type="EMBL" id="DAG02088.1"/>
    </source>
</evidence>
<proteinExistence type="predicted"/>
<sequence length="141" mass="15997">MSTLIRKVLLRGTSSMPSTEKLKSFVNAQKRLRQYLKTLDTVPMQELERAAKQMYPKMVAQTPYKTGKLEQSVYAKVTGSGKKAVLVAGASATAGTYDYAAIQHEETSYQHPVKGKAHYIRDPWNQEIRNMKRHIARKLKV</sequence>
<name>A0A8S5V5S2_9CAUD</name>
<organism evidence="1">
    <name type="scientific">Myoviridae sp. ct4uh47</name>
    <dbReference type="NCBI Taxonomy" id="2825032"/>
    <lineage>
        <taxon>Viruses</taxon>
        <taxon>Duplodnaviria</taxon>
        <taxon>Heunggongvirae</taxon>
        <taxon>Uroviricota</taxon>
        <taxon>Caudoviricetes</taxon>
    </lineage>
</organism>
<reference evidence="1" key="1">
    <citation type="journal article" date="2021" name="Proc. Natl. Acad. Sci. U.S.A.">
        <title>A Catalog of Tens of Thousands of Viruses from Human Metagenomes Reveals Hidden Associations with Chronic Diseases.</title>
        <authorList>
            <person name="Tisza M.J."/>
            <person name="Buck C.B."/>
        </authorList>
    </citation>
    <scope>NUCLEOTIDE SEQUENCE</scope>
    <source>
        <strain evidence="1">Ct4uh47</strain>
    </source>
</reference>
<dbReference type="EMBL" id="BK016203">
    <property type="protein sequence ID" value="DAG02088.1"/>
    <property type="molecule type" value="Genomic_DNA"/>
</dbReference>
<accession>A0A8S5V5S2</accession>
<protein>
    <submittedName>
        <fullName evidence="1">Minor capsid protein</fullName>
    </submittedName>
</protein>